<evidence type="ECO:0000313" key="5">
    <source>
        <dbReference type="Proteomes" id="UP000295371"/>
    </source>
</evidence>
<sequence length="237" mass="24747">MLERARAFGDWLVRPLARLLVGLRIPPDVVSWVGTLAVCVAALITIPNGWLWQGALIVGLLSLSDTLDGAMARLLGRERTWGAFLDSSLDRVADGALFGAVLIHVVQTSPWSSAALGGYGLPAEGVAARYGEWNMQWAEPGLSWMSVLALVVLVLGQLTSYVKARAESLGGEGGGGPGARADRIVIIVVSLLLEGLGVPFALALGLLVLAVLGVITVAVRMRRAKASFGESSGEAPA</sequence>
<protein>
    <submittedName>
        <fullName evidence="4">CDP-diacylglycerol--glycerol-3-phosphate 3-phosphatidyltransferase</fullName>
    </submittedName>
</protein>
<accession>A0A4R7J7R4</accession>
<feature type="transmembrane region" description="Helical" evidence="3">
    <location>
        <begin position="21"/>
        <end position="44"/>
    </location>
</feature>
<evidence type="ECO:0000256" key="3">
    <source>
        <dbReference type="SAM" id="Phobius"/>
    </source>
</evidence>
<dbReference type="InterPro" id="IPR048254">
    <property type="entry name" value="CDP_ALCOHOL_P_TRANSF_CS"/>
</dbReference>
<dbReference type="PROSITE" id="PS00379">
    <property type="entry name" value="CDP_ALCOHOL_P_TRANSF"/>
    <property type="match status" value="1"/>
</dbReference>
<keyword evidence="3" id="KW-0472">Membrane</keyword>
<feature type="transmembrane region" description="Helical" evidence="3">
    <location>
        <begin position="200"/>
        <end position="219"/>
    </location>
</feature>
<dbReference type="AlphaFoldDB" id="A0A4R7J7R4"/>
<organism evidence="4 5">
    <name type="scientific">Naumannella halotolerans</name>
    <dbReference type="NCBI Taxonomy" id="993414"/>
    <lineage>
        <taxon>Bacteria</taxon>
        <taxon>Bacillati</taxon>
        <taxon>Actinomycetota</taxon>
        <taxon>Actinomycetes</taxon>
        <taxon>Propionibacteriales</taxon>
        <taxon>Propionibacteriaceae</taxon>
        <taxon>Naumannella</taxon>
    </lineage>
</organism>
<dbReference type="InterPro" id="IPR043130">
    <property type="entry name" value="CDP-OH_PTrfase_TM_dom"/>
</dbReference>
<dbReference type="OrthoDB" id="116551at2"/>
<evidence type="ECO:0000256" key="1">
    <source>
        <dbReference type="ARBA" id="ARBA00022679"/>
    </source>
</evidence>
<dbReference type="GO" id="GO:0016020">
    <property type="term" value="C:membrane"/>
    <property type="evidence" value="ECO:0007669"/>
    <property type="project" value="InterPro"/>
</dbReference>
<dbReference type="EMBL" id="SOAW01000001">
    <property type="protein sequence ID" value="TDT33304.1"/>
    <property type="molecule type" value="Genomic_DNA"/>
</dbReference>
<keyword evidence="5" id="KW-1185">Reference proteome</keyword>
<keyword evidence="1 2" id="KW-0808">Transferase</keyword>
<keyword evidence="3" id="KW-0812">Transmembrane</keyword>
<dbReference type="Proteomes" id="UP000295371">
    <property type="component" value="Unassembled WGS sequence"/>
</dbReference>
<keyword evidence="3" id="KW-1133">Transmembrane helix</keyword>
<evidence type="ECO:0000313" key="4">
    <source>
        <dbReference type="EMBL" id="TDT33304.1"/>
    </source>
</evidence>
<feature type="transmembrane region" description="Helical" evidence="3">
    <location>
        <begin position="142"/>
        <end position="162"/>
    </location>
</feature>
<comment type="similarity">
    <text evidence="2">Belongs to the CDP-alcohol phosphatidyltransferase class-I family.</text>
</comment>
<dbReference type="Gene3D" id="1.20.120.1760">
    <property type="match status" value="1"/>
</dbReference>
<dbReference type="Pfam" id="PF01066">
    <property type="entry name" value="CDP-OH_P_transf"/>
    <property type="match status" value="1"/>
</dbReference>
<comment type="caution">
    <text evidence="4">The sequence shown here is derived from an EMBL/GenBank/DDBJ whole genome shotgun (WGS) entry which is preliminary data.</text>
</comment>
<gene>
    <name evidence="4" type="ORF">CLV29_0915</name>
</gene>
<dbReference type="RefSeq" id="WP_133753844.1">
    <property type="nucleotide sequence ID" value="NZ_SOAW01000001.1"/>
</dbReference>
<name>A0A4R7J7R4_9ACTN</name>
<dbReference type="InterPro" id="IPR000462">
    <property type="entry name" value="CDP-OH_P_trans"/>
</dbReference>
<reference evidence="4 5" key="1">
    <citation type="submission" date="2019-03" db="EMBL/GenBank/DDBJ databases">
        <title>Genomic Encyclopedia of Archaeal and Bacterial Type Strains, Phase II (KMG-II): from individual species to whole genera.</title>
        <authorList>
            <person name="Goeker M."/>
        </authorList>
    </citation>
    <scope>NUCLEOTIDE SEQUENCE [LARGE SCALE GENOMIC DNA]</scope>
    <source>
        <strain evidence="4 5">DSM 24323</strain>
    </source>
</reference>
<proteinExistence type="inferred from homology"/>
<evidence type="ECO:0000256" key="2">
    <source>
        <dbReference type="RuleBase" id="RU003750"/>
    </source>
</evidence>
<dbReference type="GO" id="GO:0008654">
    <property type="term" value="P:phospholipid biosynthetic process"/>
    <property type="evidence" value="ECO:0007669"/>
    <property type="project" value="InterPro"/>
</dbReference>
<dbReference type="GO" id="GO:0016780">
    <property type="term" value="F:phosphotransferase activity, for other substituted phosphate groups"/>
    <property type="evidence" value="ECO:0007669"/>
    <property type="project" value="InterPro"/>
</dbReference>